<evidence type="ECO:0000256" key="6">
    <source>
        <dbReference type="ARBA" id="ARBA00023125"/>
    </source>
</evidence>
<feature type="domain" description="UvrD-like helicase C-terminal" evidence="15">
    <location>
        <begin position="291"/>
        <end position="568"/>
    </location>
</feature>
<comment type="catalytic activity">
    <reaction evidence="11">
        <text>ATP + H2O = ADP + phosphate + H(+)</text>
        <dbReference type="Rhea" id="RHEA:13065"/>
        <dbReference type="ChEBI" id="CHEBI:15377"/>
        <dbReference type="ChEBI" id="CHEBI:15378"/>
        <dbReference type="ChEBI" id="CHEBI:30616"/>
        <dbReference type="ChEBI" id="CHEBI:43474"/>
        <dbReference type="ChEBI" id="CHEBI:456216"/>
        <dbReference type="EC" id="5.6.2.4"/>
    </reaction>
</comment>
<evidence type="ECO:0000256" key="4">
    <source>
        <dbReference type="ARBA" id="ARBA00022806"/>
    </source>
</evidence>
<dbReference type="EMBL" id="JAMZEL010000013">
    <property type="protein sequence ID" value="MCP1385517.1"/>
    <property type="molecule type" value="Genomic_DNA"/>
</dbReference>
<dbReference type="InterPro" id="IPR000212">
    <property type="entry name" value="DNA_helicase_UvrD/REP"/>
</dbReference>
<comment type="catalytic activity">
    <reaction evidence="8">
        <text>Couples ATP hydrolysis with the unwinding of duplex DNA by translocating in the 3'-5' direction.</text>
        <dbReference type="EC" id="5.6.2.4"/>
    </reaction>
</comment>
<comment type="similarity">
    <text evidence="1">Belongs to the helicase family. UvrD subfamily.</text>
</comment>
<protein>
    <recommendedName>
        <fullName evidence="9">DNA 3'-5' helicase</fullName>
        <ecNumber evidence="9">5.6.2.4</ecNumber>
    </recommendedName>
    <alternativeName>
        <fullName evidence="10">DNA 3'-5' helicase II</fullName>
    </alternativeName>
</protein>
<dbReference type="Gene3D" id="3.40.50.300">
    <property type="entry name" value="P-loop containing nucleotide triphosphate hydrolases"/>
    <property type="match status" value="2"/>
</dbReference>
<dbReference type="InterPro" id="IPR014017">
    <property type="entry name" value="DNA_helicase_UvrD-like_C"/>
</dbReference>
<dbReference type="Gene3D" id="1.10.486.10">
    <property type="entry name" value="PCRA, domain 4"/>
    <property type="match status" value="1"/>
</dbReference>
<feature type="binding site" evidence="12">
    <location>
        <begin position="27"/>
        <end position="34"/>
    </location>
    <ligand>
        <name>ATP</name>
        <dbReference type="ChEBI" id="CHEBI:30616"/>
    </ligand>
</feature>
<evidence type="ECO:0000256" key="9">
    <source>
        <dbReference type="ARBA" id="ARBA00034808"/>
    </source>
</evidence>
<evidence type="ECO:0000256" key="10">
    <source>
        <dbReference type="ARBA" id="ARBA00034923"/>
    </source>
</evidence>
<evidence type="ECO:0000256" key="13">
    <source>
        <dbReference type="SAM" id="MobiDB-lite"/>
    </source>
</evidence>
<dbReference type="InterPro" id="IPR013986">
    <property type="entry name" value="DExx_box_DNA_helicase_dom_sf"/>
</dbReference>
<keyword evidence="3 12" id="KW-0378">Hydrolase</keyword>
<dbReference type="PROSITE" id="PS51198">
    <property type="entry name" value="UVRD_HELICASE_ATP_BIND"/>
    <property type="match status" value="1"/>
</dbReference>
<feature type="compositionally biased region" description="Polar residues" evidence="13">
    <location>
        <begin position="701"/>
        <end position="717"/>
    </location>
</feature>
<dbReference type="CDD" id="cd17932">
    <property type="entry name" value="DEXQc_UvrD"/>
    <property type="match status" value="1"/>
</dbReference>
<evidence type="ECO:0000256" key="5">
    <source>
        <dbReference type="ARBA" id="ARBA00022840"/>
    </source>
</evidence>
<dbReference type="PANTHER" id="PTHR11070:SF2">
    <property type="entry name" value="ATP-DEPENDENT DNA HELICASE SRS2"/>
    <property type="match status" value="1"/>
</dbReference>
<proteinExistence type="inferred from homology"/>
<keyword evidence="17" id="KW-1185">Reference proteome</keyword>
<feature type="region of interest" description="Disordered" evidence="13">
    <location>
        <begin position="669"/>
        <end position="717"/>
    </location>
</feature>
<evidence type="ECO:0000313" key="17">
    <source>
        <dbReference type="Proteomes" id="UP001204772"/>
    </source>
</evidence>
<dbReference type="CDD" id="cd18807">
    <property type="entry name" value="SF1_C_UvrD"/>
    <property type="match status" value="1"/>
</dbReference>
<sequence>MTGYLSGLNEPQAQAVTHGEGPLMIIAGAGSGKTRVLTLRIAHLIENGVDPFRILSLTFTNKAAGEMRDRIEKVVGFEARNIWMGTFHAVFAKILRIEARYLGYTSDFSIYDTDDSKSLIKSIVKELNLDDKTYKPNVVFNRISGAKNNLISADDYLANKLFRADDEAAKLPEIGRLYKAYTTRCFQANAMDFDDLLYNTNVLFRDFPEVLNKYQHKFQYVLVDEFQDTNVAQYLITRKLAAVHRNIAVVGDDAQSIYAFRGANIQNILNFEKDFPEVKVVKLEQNYRSTQTIVNAANSVIARNKAQLKKNVFTANEEGGLIEVVKASSDNEEGRLIASAIFEEKVNKGLRNTDFAILYRTNAQSRSFEEALRRQNIKYRIIGGLSFYQRKEIKDLLAYLRFVVNQSDEEAFKRIINLPKRGIGDTTVAKIAVTAAENQVPVWEVVSNITKYISGRATLPIESFAILIKSFKLLIEEGKDAYTVAAHVAKTSGILKELYEDKTVEGLSRYENVQELLNAIKEFVDNADNEDKTISSFLQTVSLLTNADESDDGDTDRVTLMTIHGAKGLEFKNVYVVGLEEGLFPSQMMLEKREDLEEERRLFYVAITRAESKLTFSYAESRYNWGRLNMCEPSRFLYEVDQRFLTTSKGRRSGGFDEYRNNVEPTAMNFIRKPSPTPGSVQKPASEGSPTTPASRLANGQRPSTQATSVPQSASTDFVASDTSTLEEGNRVEHPKFGKGTVKKMDINGTDRKAVIQFDTVGEKTLLLSFAKLRILR</sequence>
<evidence type="ECO:0000256" key="7">
    <source>
        <dbReference type="ARBA" id="ARBA00023235"/>
    </source>
</evidence>
<dbReference type="EC" id="5.6.2.4" evidence="9"/>
<feature type="domain" description="UvrD-like helicase ATP-binding" evidence="14">
    <location>
        <begin position="6"/>
        <end position="290"/>
    </location>
</feature>
<keyword evidence="5 12" id="KW-0067">ATP-binding</keyword>
<evidence type="ECO:0000259" key="15">
    <source>
        <dbReference type="PROSITE" id="PS51217"/>
    </source>
</evidence>
<keyword evidence="6" id="KW-0238">DNA-binding</keyword>
<evidence type="ECO:0000256" key="3">
    <source>
        <dbReference type="ARBA" id="ARBA00022801"/>
    </source>
</evidence>
<dbReference type="Gene3D" id="1.10.10.160">
    <property type="match status" value="1"/>
</dbReference>
<dbReference type="Pfam" id="PF21196">
    <property type="entry name" value="PcrA_UvrD_tudor"/>
    <property type="match status" value="1"/>
</dbReference>
<dbReference type="Pfam" id="PF00580">
    <property type="entry name" value="UvrD-helicase"/>
    <property type="match status" value="1"/>
</dbReference>
<keyword evidence="7" id="KW-0413">Isomerase</keyword>
<keyword evidence="2 12" id="KW-0547">Nucleotide-binding</keyword>
<evidence type="ECO:0000256" key="12">
    <source>
        <dbReference type="PROSITE-ProRule" id="PRU00560"/>
    </source>
</evidence>
<gene>
    <name evidence="16" type="ORF">NCI00_23975</name>
</gene>
<evidence type="ECO:0000256" key="8">
    <source>
        <dbReference type="ARBA" id="ARBA00034617"/>
    </source>
</evidence>
<reference evidence="16 17" key="1">
    <citation type="submission" date="2022-06" db="EMBL/GenBank/DDBJ databases">
        <title>Runella sp. S5 genome sequencing.</title>
        <authorList>
            <person name="Park S."/>
        </authorList>
    </citation>
    <scope>NUCLEOTIDE SEQUENCE [LARGE SCALE GENOMIC DNA]</scope>
    <source>
        <strain evidence="16 17">S5</strain>
    </source>
</reference>
<dbReference type="Pfam" id="PF13361">
    <property type="entry name" value="UvrD_C"/>
    <property type="match status" value="1"/>
</dbReference>
<dbReference type="InterPro" id="IPR014016">
    <property type="entry name" value="UvrD-like_ATP-bd"/>
</dbReference>
<dbReference type="PANTHER" id="PTHR11070">
    <property type="entry name" value="UVRD / RECB / PCRA DNA HELICASE FAMILY MEMBER"/>
    <property type="match status" value="1"/>
</dbReference>
<organism evidence="16 17">
    <name type="scientific">Runella salmonicolor</name>
    <dbReference type="NCBI Taxonomy" id="2950278"/>
    <lineage>
        <taxon>Bacteria</taxon>
        <taxon>Pseudomonadati</taxon>
        <taxon>Bacteroidota</taxon>
        <taxon>Cytophagia</taxon>
        <taxon>Cytophagales</taxon>
        <taxon>Spirosomataceae</taxon>
        <taxon>Runella</taxon>
    </lineage>
</organism>
<keyword evidence="4 12" id="KW-0347">Helicase</keyword>
<dbReference type="PROSITE" id="PS51217">
    <property type="entry name" value="UVRD_HELICASE_CTER"/>
    <property type="match status" value="1"/>
</dbReference>
<evidence type="ECO:0000256" key="1">
    <source>
        <dbReference type="ARBA" id="ARBA00009922"/>
    </source>
</evidence>
<comment type="caution">
    <text evidence="16">The sequence shown here is derived from an EMBL/GenBank/DDBJ whole genome shotgun (WGS) entry which is preliminary data.</text>
</comment>
<dbReference type="RefSeq" id="WP_253531969.1">
    <property type="nucleotide sequence ID" value="NZ_JAMZEL010000013.1"/>
</dbReference>
<accession>A0ABT1FYH1</accession>
<dbReference type="InterPro" id="IPR027417">
    <property type="entry name" value="P-loop_NTPase"/>
</dbReference>
<evidence type="ECO:0000259" key="14">
    <source>
        <dbReference type="PROSITE" id="PS51198"/>
    </source>
</evidence>
<evidence type="ECO:0000256" key="2">
    <source>
        <dbReference type="ARBA" id="ARBA00022741"/>
    </source>
</evidence>
<evidence type="ECO:0000313" key="16">
    <source>
        <dbReference type="EMBL" id="MCP1385517.1"/>
    </source>
</evidence>
<evidence type="ECO:0000256" key="11">
    <source>
        <dbReference type="ARBA" id="ARBA00048988"/>
    </source>
</evidence>
<name>A0ABT1FYH1_9BACT</name>
<dbReference type="Proteomes" id="UP001204772">
    <property type="component" value="Unassembled WGS sequence"/>
</dbReference>
<dbReference type="SUPFAM" id="SSF52540">
    <property type="entry name" value="P-loop containing nucleoside triphosphate hydrolases"/>
    <property type="match status" value="1"/>
</dbReference>